<dbReference type="GO" id="GO:0004594">
    <property type="term" value="F:pantothenate kinase activity"/>
    <property type="evidence" value="ECO:0007669"/>
    <property type="project" value="UniProtKB-UniRule"/>
</dbReference>
<evidence type="ECO:0000256" key="11">
    <source>
        <dbReference type="ARBA" id="ARBA00022840"/>
    </source>
</evidence>
<feature type="active site" description="Proton acceptor" evidence="16">
    <location>
        <position position="110"/>
    </location>
</feature>
<comment type="catalytic activity">
    <reaction evidence="1 16">
        <text>(R)-pantothenate + ATP = (R)-4'-phosphopantothenate + ADP + H(+)</text>
        <dbReference type="Rhea" id="RHEA:16373"/>
        <dbReference type="ChEBI" id="CHEBI:10986"/>
        <dbReference type="ChEBI" id="CHEBI:15378"/>
        <dbReference type="ChEBI" id="CHEBI:29032"/>
        <dbReference type="ChEBI" id="CHEBI:30616"/>
        <dbReference type="ChEBI" id="CHEBI:456216"/>
        <dbReference type="EC" id="2.7.1.33"/>
    </reaction>
</comment>
<comment type="function">
    <text evidence="16">Catalyzes the phosphorylation of pantothenate (Pan), the first step in CoA biosynthesis.</text>
</comment>
<feature type="binding site" evidence="16">
    <location>
        <position position="133"/>
    </location>
    <ligand>
        <name>ATP</name>
        <dbReference type="ChEBI" id="CHEBI:30616"/>
    </ligand>
</feature>
<dbReference type="NCBIfam" id="TIGR00671">
    <property type="entry name" value="baf"/>
    <property type="match status" value="1"/>
</dbReference>
<evidence type="ECO:0000256" key="9">
    <source>
        <dbReference type="ARBA" id="ARBA00022741"/>
    </source>
</evidence>
<comment type="similarity">
    <text evidence="14 16">Belongs to the type III pantothenate kinase family.</text>
</comment>
<dbReference type="InterPro" id="IPR043129">
    <property type="entry name" value="ATPase_NBD"/>
</dbReference>
<evidence type="ECO:0000256" key="1">
    <source>
        <dbReference type="ARBA" id="ARBA00001206"/>
    </source>
</evidence>
<comment type="caution">
    <text evidence="17">The sequence shown here is derived from an EMBL/GenBank/DDBJ whole genome shotgun (WGS) entry which is preliminary data.</text>
</comment>
<comment type="pathway">
    <text evidence="4 16">Cofactor biosynthesis; coenzyme A biosynthesis; CoA from (R)-pantothenate: step 1/5.</text>
</comment>
<evidence type="ECO:0000256" key="12">
    <source>
        <dbReference type="ARBA" id="ARBA00022958"/>
    </source>
</evidence>
<name>D1NUS4_9BIFI</name>
<sequence length="255" mass="27805">MMIIAMDIGNTNILWGFLEGDTITGRYRIATKTAHTADEYGLMLRQFLAMSGYHMSDVEDVIIASVVPKVQQTMITMLVKYLDIDPMVGGPGIRTGINVRIDEPKTLGADCLVDCVGAYYEHGGPLLVLDLGTATTFNYVTADATITCGLIMAGIRAQAQAMSSSTAALPEIEIAQPKSVLARNTRDAMQAGAYYSFIGGVEYTITQFRREIDEDFKVIATGGMCHILEQGTTMIDIVDPDLILKGLRTIYRKNS</sequence>
<feature type="binding site" evidence="16">
    <location>
        <begin position="7"/>
        <end position="14"/>
    </location>
    <ligand>
        <name>ATP</name>
        <dbReference type="ChEBI" id="CHEBI:30616"/>
    </ligand>
</feature>
<feature type="binding site" evidence="16">
    <location>
        <position position="130"/>
    </location>
    <ligand>
        <name>K(+)</name>
        <dbReference type="ChEBI" id="CHEBI:29103"/>
    </ligand>
</feature>
<dbReference type="STRING" id="561180.BIFGAL_03601"/>
<proteinExistence type="inferred from homology"/>
<reference evidence="17 18" key="1">
    <citation type="submission" date="2009-11" db="EMBL/GenBank/DDBJ databases">
        <authorList>
            <person name="Weinstock G."/>
            <person name="Sodergren E."/>
            <person name="Clifton S."/>
            <person name="Fulton L."/>
            <person name="Fulton B."/>
            <person name="Courtney L."/>
            <person name="Fronick C."/>
            <person name="Harrison M."/>
            <person name="Strong C."/>
            <person name="Farmer C."/>
            <person name="Delahaunty K."/>
            <person name="Markovic C."/>
            <person name="Hall O."/>
            <person name="Minx P."/>
            <person name="Tomlinson C."/>
            <person name="Mitreva M."/>
            <person name="Nelson J."/>
            <person name="Hou S."/>
            <person name="Wollam A."/>
            <person name="Pepin K.H."/>
            <person name="Johnson M."/>
            <person name="Bhonagiri V."/>
            <person name="Nash W.E."/>
            <person name="Warren W."/>
            <person name="Chinwalla A."/>
            <person name="Mardis E.R."/>
            <person name="Wilson R.K."/>
        </authorList>
    </citation>
    <scope>NUCLEOTIDE SEQUENCE [LARGE SCALE GENOMIC DNA]</scope>
    <source>
        <strain evidence="17 18">DSM 20093</strain>
    </source>
</reference>
<organism evidence="17 18">
    <name type="scientific">Bifidobacterium gallicum DSM 20093 = LMG 11596</name>
    <dbReference type="NCBI Taxonomy" id="561180"/>
    <lineage>
        <taxon>Bacteria</taxon>
        <taxon>Bacillati</taxon>
        <taxon>Actinomycetota</taxon>
        <taxon>Actinomycetes</taxon>
        <taxon>Bifidobacteriales</taxon>
        <taxon>Bifidobacteriaceae</taxon>
        <taxon>Bifidobacterium</taxon>
    </lineage>
</organism>
<evidence type="ECO:0000256" key="8">
    <source>
        <dbReference type="ARBA" id="ARBA00022679"/>
    </source>
</evidence>
<evidence type="ECO:0000256" key="4">
    <source>
        <dbReference type="ARBA" id="ARBA00005225"/>
    </source>
</evidence>
<evidence type="ECO:0000256" key="15">
    <source>
        <dbReference type="ARBA" id="ARBA00040883"/>
    </source>
</evidence>
<dbReference type="PANTHER" id="PTHR34265:SF1">
    <property type="entry name" value="TYPE III PANTOTHENATE KINASE"/>
    <property type="match status" value="1"/>
</dbReference>
<protein>
    <recommendedName>
        <fullName evidence="15 16">Type III pantothenate kinase</fullName>
        <ecNumber evidence="6 16">2.7.1.33</ecNumber>
    </recommendedName>
    <alternativeName>
        <fullName evidence="16">PanK-III</fullName>
    </alternativeName>
    <alternativeName>
        <fullName evidence="16">Pantothenic acid kinase</fullName>
    </alternativeName>
</protein>
<evidence type="ECO:0000313" key="18">
    <source>
        <dbReference type="Proteomes" id="UP000003656"/>
    </source>
</evidence>
<comment type="cofactor">
    <cofactor evidence="2">
        <name>K(+)</name>
        <dbReference type="ChEBI" id="CHEBI:29103"/>
    </cofactor>
</comment>
<evidence type="ECO:0000256" key="16">
    <source>
        <dbReference type="HAMAP-Rule" id="MF_01274"/>
    </source>
</evidence>
<accession>D1NUS4</accession>
<dbReference type="Proteomes" id="UP000003656">
    <property type="component" value="Unassembled WGS sequence"/>
</dbReference>
<feature type="binding site" evidence="16">
    <location>
        <begin position="108"/>
        <end position="111"/>
    </location>
    <ligand>
        <name>substrate</name>
    </ligand>
</feature>
<keyword evidence="10 16" id="KW-0418">Kinase</keyword>
<evidence type="ECO:0000256" key="7">
    <source>
        <dbReference type="ARBA" id="ARBA00022490"/>
    </source>
</evidence>
<dbReference type="SUPFAM" id="SSF53067">
    <property type="entry name" value="Actin-like ATPase domain"/>
    <property type="match status" value="2"/>
</dbReference>
<dbReference type="GO" id="GO:0005524">
    <property type="term" value="F:ATP binding"/>
    <property type="evidence" value="ECO:0007669"/>
    <property type="project" value="UniProtKB-UniRule"/>
</dbReference>
<comment type="caution">
    <text evidence="16">Lacks conserved residue(s) required for the propagation of feature annotation.</text>
</comment>
<dbReference type="EMBL" id="ABXB03000003">
    <property type="protein sequence ID" value="EFA22575.1"/>
    <property type="molecule type" value="Genomic_DNA"/>
</dbReference>
<evidence type="ECO:0000256" key="3">
    <source>
        <dbReference type="ARBA" id="ARBA00004496"/>
    </source>
</evidence>
<feature type="binding site" evidence="16">
    <location>
        <position position="185"/>
    </location>
    <ligand>
        <name>substrate</name>
    </ligand>
</feature>
<gene>
    <name evidence="16" type="primary">coaX</name>
    <name evidence="17" type="ORF">BIFGAL_03601</name>
</gene>
<evidence type="ECO:0000256" key="5">
    <source>
        <dbReference type="ARBA" id="ARBA00011738"/>
    </source>
</evidence>
<dbReference type="AlphaFoldDB" id="D1NUS4"/>
<dbReference type="HAMAP" id="MF_01274">
    <property type="entry name" value="Pantothen_kinase_3"/>
    <property type="match status" value="1"/>
</dbReference>
<keyword evidence="12 16" id="KW-0630">Potassium</keyword>
<keyword evidence="11 16" id="KW-0067">ATP-binding</keyword>
<evidence type="ECO:0000256" key="13">
    <source>
        <dbReference type="ARBA" id="ARBA00022993"/>
    </source>
</evidence>
<dbReference type="Gene3D" id="3.30.420.40">
    <property type="match status" value="2"/>
</dbReference>
<evidence type="ECO:0000256" key="10">
    <source>
        <dbReference type="ARBA" id="ARBA00022777"/>
    </source>
</evidence>
<evidence type="ECO:0000256" key="14">
    <source>
        <dbReference type="ARBA" id="ARBA00038036"/>
    </source>
</evidence>
<comment type="cofactor">
    <cofactor evidence="16">
        <name>NH4(+)</name>
        <dbReference type="ChEBI" id="CHEBI:28938"/>
    </cofactor>
    <cofactor evidence="16">
        <name>K(+)</name>
        <dbReference type="ChEBI" id="CHEBI:29103"/>
    </cofactor>
    <text evidence="16">A monovalent cation. Ammonium or potassium.</text>
</comment>
<keyword evidence="8 16" id="KW-0808">Transferase</keyword>
<dbReference type="eggNOG" id="COG1521">
    <property type="taxonomic scope" value="Bacteria"/>
</dbReference>
<evidence type="ECO:0000313" key="17">
    <source>
        <dbReference type="EMBL" id="EFA22575.1"/>
    </source>
</evidence>
<evidence type="ECO:0000256" key="2">
    <source>
        <dbReference type="ARBA" id="ARBA00001958"/>
    </source>
</evidence>
<keyword evidence="7 16" id="KW-0963">Cytoplasm</keyword>
<evidence type="ECO:0000256" key="6">
    <source>
        <dbReference type="ARBA" id="ARBA00012102"/>
    </source>
</evidence>
<dbReference type="PANTHER" id="PTHR34265">
    <property type="entry name" value="TYPE III PANTOTHENATE KINASE"/>
    <property type="match status" value="1"/>
</dbReference>
<dbReference type="CDD" id="cd24015">
    <property type="entry name" value="ASKHA_NBD_PanK-III"/>
    <property type="match status" value="1"/>
</dbReference>
<keyword evidence="16" id="KW-0479">Metal-binding</keyword>
<dbReference type="GO" id="GO:0046872">
    <property type="term" value="F:metal ion binding"/>
    <property type="evidence" value="ECO:0007669"/>
    <property type="project" value="UniProtKB-KW"/>
</dbReference>
<dbReference type="UniPathway" id="UPA00241">
    <property type="reaction ID" value="UER00352"/>
</dbReference>
<comment type="subunit">
    <text evidence="5 16">Homodimer.</text>
</comment>
<dbReference type="GO" id="GO:0015937">
    <property type="term" value="P:coenzyme A biosynthetic process"/>
    <property type="evidence" value="ECO:0007669"/>
    <property type="project" value="UniProtKB-UniRule"/>
</dbReference>
<dbReference type="GO" id="GO:0005737">
    <property type="term" value="C:cytoplasm"/>
    <property type="evidence" value="ECO:0007669"/>
    <property type="project" value="UniProtKB-SubCell"/>
</dbReference>
<comment type="subcellular location">
    <subcellularLocation>
        <location evidence="3 16">Cytoplasm</location>
    </subcellularLocation>
</comment>
<keyword evidence="9 16" id="KW-0547">Nucleotide-binding</keyword>
<dbReference type="EC" id="2.7.1.33" evidence="6 16"/>
<dbReference type="InterPro" id="IPR004619">
    <property type="entry name" value="Type_III_PanK"/>
</dbReference>
<keyword evidence="13 16" id="KW-0173">Coenzyme A biosynthesis</keyword>
<dbReference type="NCBIfam" id="NF009855">
    <property type="entry name" value="PRK13321.1"/>
    <property type="match status" value="1"/>
</dbReference>
<dbReference type="Pfam" id="PF03309">
    <property type="entry name" value="Pan_kinase"/>
    <property type="match status" value="1"/>
</dbReference>